<dbReference type="SUPFAM" id="SSF55961">
    <property type="entry name" value="Bet v1-like"/>
    <property type="match status" value="1"/>
</dbReference>
<dbReference type="STRING" id="6186.A0A183JSW4"/>
<dbReference type="GO" id="GO:0035091">
    <property type="term" value="F:phosphatidylinositol binding"/>
    <property type="evidence" value="ECO:0007669"/>
    <property type="project" value="TreeGrafter"/>
</dbReference>
<dbReference type="CDD" id="cd08888">
    <property type="entry name" value="SRPBCC_PITPNA-B_like"/>
    <property type="match status" value="1"/>
</dbReference>
<dbReference type="Gene3D" id="3.30.530.20">
    <property type="match status" value="1"/>
</dbReference>
<dbReference type="PRINTS" id="PR00391">
    <property type="entry name" value="PITRANSFER"/>
</dbReference>
<evidence type="ECO:0000256" key="1">
    <source>
        <dbReference type="SAM" id="Phobius"/>
    </source>
</evidence>
<accession>A0A183JSW4</accession>
<organism evidence="3">
    <name type="scientific">Schistosoma curassoni</name>
    <dbReference type="NCBI Taxonomy" id="6186"/>
    <lineage>
        <taxon>Eukaryota</taxon>
        <taxon>Metazoa</taxon>
        <taxon>Spiralia</taxon>
        <taxon>Lophotrochozoa</taxon>
        <taxon>Platyhelminthes</taxon>
        <taxon>Trematoda</taxon>
        <taxon>Digenea</taxon>
        <taxon>Strigeidida</taxon>
        <taxon>Schistosomatoidea</taxon>
        <taxon>Schistosomatidae</taxon>
        <taxon>Schistosoma</taxon>
    </lineage>
</organism>
<dbReference type="PANTHER" id="PTHR10658:SF11">
    <property type="entry name" value="VIBRATOR, ISOFORM B"/>
    <property type="match status" value="1"/>
</dbReference>
<sequence length="309" mass="35720">LPYLCSRIILPLTVDEYHVGQLWAVAEASKNETGGGEGIEVLVNEPFNPQVNPPESPLKANGEEFSSGQYTHKRFYLARKVPGYVRLLAPKGSLEIDEKAWNAYPYCRTVLQNPKYMQDNFTLMIESMHVQDNVNIENIHNLPPKLLAQREVIYIDIVNDQLHSASDYDATCDPRIYQSVKTGRGPLVGPRWWENTDLPIMCAYKLVTCEFKWWGIQSRVENMIQNQERRIFLNFNRQVFCWLDKWHGLSMDDIRAIENKTKEELDEVCLFGGYKCMIIFFPFLLVIYCTLLIKISGSFCLLFLSTLFG</sequence>
<dbReference type="InterPro" id="IPR001666">
    <property type="entry name" value="PI_transfer"/>
</dbReference>
<dbReference type="WBParaSite" id="SCUD_0000580401-mRNA-1">
    <property type="protein sequence ID" value="SCUD_0000580401-mRNA-1"/>
    <property type="gene ID" value="SCUD_0000580401"/>
</dbReference>
<proteinExistence type="predicted"/>
<feature type="transmembrane region" description="Helical" evidence="1">
    <location>
        <begin position="279"/>
        <end position="304"/>
    </location>
</feature>
<protein>
    <submittedName>
        <fullName evidence="3">Phosphatidylinositol transfer protein</fullName>
    </submittedName>
</protein>
<feature type="domain" description="Phosphatidylinositol transfer protein N-terminal" evidence="2">
    <location>
        <begin position="7"/>
        <end position="263"/>
    </location>
</feature>
<dbReference type="InterPro" id="IPR023393">
    <property type="entry name" value="START-like_dom_sf"/>
</dbReference>
<dbReference type="FunFam" id="3.30.530.20:FF:000028">
    <property type="entry name" value="Phosphatidylinositol transfer protein 5"/>
    <property type="match status" value="1"/>
</dbReference>
<dbReference type="GO" id="GO:0008525">
    <property type="term" value="F:phosphatidylcholine transporter activity"/>
    <property type="evidence" value="ECO:0007669"/>
    <property type="project" value="TreeGrafter"/>
</dbReference>
<reference evidence="3" key="1">
    <citation type="submission" date="2016-06" db="UniProtKB">
        <authorList>
            <consortium name="WormBaseParasite"/>
        </authorList>
    </citation>
    <scope>IDENTIFICATION</scope>
</reference>
<keyword evidence="1" id="KW-0472">Membrane</keyword>
<dbReference type="PANTHER" id="PTHR10658">
    <property type="entry name" value="PHOSPHATIDYLINOSITOL TRANSFER PROTEIN"/>
    <property type="match status" value="1"/>
</dbReference>
<name>A0A183JSW4_9TREM</name>
<dbReference type="GO" id="GO:0071944">
    <property type="term" value="C:cell periphery"/>
    <property type="evidence" value="ECO:0007669"/>
    <property type="project" value="UniProtKB-ARBA"/>
</dbReference>
<dbReference type="InterPro" id="IPR055261">
    <property type="entry name" value="PI_transfer_N"/>
</dbReference>
<keyword evidence="1" id="KW-0812">Transmembrane</keyword>
<dbReference type="GO" id="GO:0008526">
    <property type="term" value="F:phosphatidylinositol transfer activity"/>
    <property type="evidence" value="ECO:0007669"/>
    <property type="project" value="TreeGrafter"/>
</dbReference>
<evidence type="ECO:0000313" key="3">
    <source>
        <dbReference type="WBParaSite" id="SCUD_0000580401-mRNA-1"/>
    </source>
</evidence>
<dbReference type="GO" id="GO:0005737">
    <property type="term" value="C:cytoplasm"/>
    <property type="evidence" value="ECO:0007669"/>
    <property type="project" value="TreeGrafter"/>
</dbReference>
<dbReference type="AlphaFoldDB" id="A0A183JSW4"/>
<keyword evidence="1" id="KW-1133">Transmembrane helix</keyword>
<dbReference type="GO" id="GO:0031210">
    <property type="term" value="F:phosphatidylcholine binding"/>
    <property type="evidence" value="ECO:0007669"/>
    <property type="project" value="TreeGrafter"/>
</dbReference>
<evidence type="ECO:0000259" key="2">
    <source>
        <dbReference type="Pfam" id="PF02121"/>
    </source>
</evidence>
<dbReference type="Pfam" id="PF02121">
    <property type="entry name" value="IP_trans"/>
    <property type="match status" value="1"/>
</dbReference>